<comment type="caution">
    <text evidence="2">The sequence shown here is derived from an EMBL/GenBank/DDBJ whole genome shotgun (WGS) entry which is preliminary data.</text>
</comment>
<dbReference type="RefSeq" id="WP_131151357.1">
    <property type="nucleotide sequence ID" value="NZ_SJTG01000001.1"/>
</dbReference>
<feature type="domain" description="Bacterial bifunctional deaminase-reductase C-terminal" evidence="1">
    <location>
        <begin position="2"/>
        <end position="194"/>
    </location>
</feature>
<accession>A0A4R0YRD1</accession>
<dbReference type="InterPro" id="IPR002734">
    <property type="entry name" value="RibDG_C"/>
</dbReference>
<gene>
    <name evidence="2" type="ORF">EZM97_00370</name>
</gene>
<dbReference type="InterPro" id="IPR024072">
    <property type="entry name" value="DHFR-like_dom_sf"/>
</dbReference>
<dbReference type="GO" id="GO:0008703">
    <property type="term" value="F:5-amino-6-(5-phosphoribosylamino)uracil reductase activity"/>
    <property type="evidence" value="ECO:0007669"/>
    <property type="project" value="InterPro"/>
</dbReference>
<dbReference type="Proteomes" id="UP000291822">
    <property type="component" value="Unassembled WGS sequence"/>
</dbReference>
<dbReference type="Gene3D" id="3.40.430.10">
    <property type="entry name" value="Dihydrofolate Reductase, subunit A"/>
    <property type="match status" value="1"/>
</dbReference>
<proteinExistence type="predicted"/>
<dbReference type="GO" id="GO:0009231">
    <property type="term" value="P:riboflavin biosynthetic process"/>
    <property type="evidence" value="ECO:0007669"/>
    <property type="project" value="InterPro"/>
</dbReference>
<evidence type="ECO:0000313" key="2">
    <source>
        <dbReference type="EMBL" id="TCI11863.1"/>
    </source>
</evidence>
<dbReference type="Pfam" id="PF01872">
    <property type="entry name" value="RibD_C"/>
    <property type="match status" value="1"/>
</dbReference>
<keyword evidence="3" id="KW-1185">Reference proteome</keyword>
<sequence>MRKLILTMSMSLDAFVCTPEGDASWVFSGDQEAIGWKLEQLSDAGLIIMGSRAFRDMSPYWPTAASPFALPMNRAPKAVFSKQGASVLEPAAAAIKAAQAGHAKAGPLQPGGESWAQAEVIDGDLTEEVSRLKAQGGKPIIALGGAGFARSLIARNLVDEFALMMHPIALGQGMPIFSDLAARRPLTLVSARAFPLGSAAHVYRPA</sequence>
<organism evidence="2 3">
    <name type="scientific">Dyella soli</name>
    <dbReference type="NCBI Taxonomy" id="522319"/>
    <lineage>
        <taxon>Bacteria</taxon>
        <taxon>Pseudomonadati</taxon>
        <taxon>Pseudomonadota</taxon>
        <taxon>Gammaproteobacteria</taxon>
        <taxon>Lysobacterales</taxon>
        <taxon>Rhodanobacteraceae</taxon>
        <taxon>Dyella</taxon>
    </lineage>
</organism>
<evidence type="ECO:0000259" key="1">
    <source>
        <dbReference type="Pfam" id="PF01872"/>
    </source>
</evidence>
<dbReference type="SUPFAM" id="SSF53597">
    <property type="entry name" value="Dihydrofolate reductase-like"/>
    <property type="match status" value="1"/>
</dbReference>
<dbReference type="AlphaFoldDB" id="A0A4R0YRD1"/>
<evidence type="ECO:0000313" key="3">
    <source>
        <dbReference type="Proteomes" id="UP000291822"/>
    </source>
</evidence>
<dbReference type="EMBL" id="SJTG01000001">
    <property type="protein sequence ID" value="TCI11863.1"/>
    <property type="molecule type" value="Genomic_DNA"/>
</dbReference>
<dbReference type="PANTHER" id="PTHR38011:SF11">
    <property type="entry name" value="2,5-DIAMINO-6-RIBOSYLAMINO-4(3H)-PYRIMIDINONE 5'-PHOSPHATE REDUCTASE"/>
    <property type="match status" value="1"/>
</dbReference>
<reference evidence="2 3" key="1">
    <citation type="submission" date="2019-02" db="EMBL/GenBank/DDBJ databases">
        <title>Dyella amyloliquefaciens sp. nov., isolated from forest soil.</title>
        <authorList>
            <person name="Gao Z.-H."/>
            <person name="Qiu L.-H."/>
        </authorList>
    </citation>
    <scope>NUCLEOTIDE SEQUENCE [LARGE SCALE GENOMIC DNA]</scope>
    <source>
        <strain evidence="2 3">KACC 12747</strain>
    </source>
</reference>
<protein>
    <submittedName>
        <fullName evidence="2">Dihydrofolate reductase</fullName>
    </submittedName>
</protein>
<name>A0A4R0YRD1_9GAMM</name>
<dbReference type="PANTHER" id="PTHR38011">
    <property type="entry name" value="DIHYDROFOLATE REDUCTASE FAMILY PROTEIN (AFU_ORTHOLOGUE AFUA_8G06820)"/>
    <property type="match status" value="1"/>
</dbReference>
<dbReference type="InterPro" id="IPR050765">
    <property type="entry name" value="Riboflavin_Biosynth_HTPR"/>
</dbReference>